<dbReference type="PROSITE" id="PS01124">
    <property type="entry name" value="HTH_ARAC_FAMILY_2"/>
    <property type="match status" value="1"/>
</dbReference>
<dbReference type="eggNOG" id="COG4977">
    <property type="taxonomic scope" value="Bacteria"/>
</dbReference>
<evidence type="ECO:0000256" key="2">
    <source>
        <dbReference type="ARBA" id="ARBA00023125"/>
    </source>
</evidence>
<protein>
    <submittedName>
        <fullName evidence="5">AraC family transcriptional regulator</fullName>
    </submittedName>
</protein>
<dbReference type="Gene3D" id="1.10.10.60">
    <property type="entry name" value="Homeodomain-like"/>
    <property type="match status" value="2"/>
</dbReference>
<dbReference type="Proteomes" id="UP000029444">
    <property type="component" value="Unassembled WGS sequence"/>
</dbReference>
<dbReference type="InterPro" id="IPR018062">
    <property type="entry name" value="HTH_AraC-typ_CS"/>
</dbReference>
<dbReference type="GO" id="GO:0043565">
    <property type="term" value="F:sequence-specific DNA binding"/>
    <property type="evidence" value="ECO:0007669"/>
    <property type="project" value="InterPro"/>
</dbReference>
<dbReference type="PRINTS" id="PR00032">
    <property type="entry name" value="HTHARAC"/>
</dbReference>
<dbReference type="PANTHER" id="PTHR43280:SF2">
    <property type="entry name" value="HTH-TYPE TRANSCRIPTIONAL REGULATOR EXSA"/>
    <property type="match status" value="1"/>
</dbReference>
<dbReference type="SMART" id="SM00342">
    <property type="entry name" value="HTH_ARAC"/>
    <property type="match status" value="1"/>
</dbReference>
<dbReference type="STRING" id="1177154.Y5S_00419"/>
<sequence length="321" mass="35730">MKNIGIVVTPGCWAMSLFAVTDFFRIVSLLEKQTGLAAGYRVHLLANAADTRLDAAGGIAIETDSPLEEARPVDWLIFPAIEGPVLEHTPSPPRRALAYLARHCEANRVVLTLSTGIVPLAATGLVNGLRINTHWAFLPTLQQRYTECHFRARESYLQDRWLYSTGSLHGSFDALLALLANDRGDHFAQLCAAHLLVSSPIQMRPVLPGTRRHDDAAILAVQEWLESNPQLSLSLEQLASRFGFSERNLKRRFTLATGLAPHLYLQKVRIDRAKKLLISGALSVQQIAHQVGYENVSYFIRLFQREAGDTPAQWRKTNGAY</sequence>
<name>A0A095SMZ0_9GAMM</name>
<dbReference type="AlphaFoldDB" id="A0A095SMZ0"/>
<organism evidence="5 6">
    <name type="scientific">Alcanivorax nanhaiticus</name>
    <dbReference type="NCBI Taxonomy" id="1177154"/>
    <lineage>
        <taxon>Bacteria</taxon>
        <taxon>Pseudomonadati</taxon>
        <taxon>Pseudomonadota</taxon>
        <taxon>Gammaproteobacteria</taxon>
        <taxon>Oceanospirillales</taxon>
        <taxon>Alcanivoracaceae</taxon>
        <taxon>Alcanivorax</taxon>
    </lineage>
</organism>
<comment type="caution">
    <text evidence="5">The sequence shown here is derived from an EMBL/GenBank/DDBJ whole genome shotgun (WGS) entry which is preliminary data.</text>
</comment>
<keyword evidence="2" id="KW-0238">DNA-binding</keyword>
<feature type="domain" description="HTH araC/xylS-type" evidence="4">
    <location>
        <begin position="219"/>
        <end position="317"/>
    </location>
</feature>
<keyword evidence="6" id="KW-1185">Reference proteome</keyword>
<reference evidence="5 6" key="1">
    <citation type="submission" date="2012-09" db="EMBL/GenBank/DDBJ databases">
        <title>Genome Sequence of alkane-degrading Bacterium Alcanivorax sp. 19-m-6.</title>
        <authorList>
            <person name="Lai Q."/>
            <person name="Shao Z."/>
        </authorList>
    </citation>
    <scope>NUCLEOTIDE SEQUENCE [LARGE SCALE GENOMIC DNA]</scope>
    <source>
        <strain evidence="5 6">19-m-6</strain>
    </source>
</reference>
<dbReference type="PATRIC" id="fig|1177154.3.peg.423"/>
<accession>A0A095SMZ0</accession>
<evidence type="ECO:0000313" key="5">
    <source>
        <dbReference type="EMBL" id="KGD65947.1"/>
    </source>
</evidence>
<evidence type="ECO:0000256" key="1">
    <source>
        <dbReference type="ARBA" id="ARBA00023015"/>
    </source>
</evidence>
<evidence type="ECO:0000256" key="3">
    <source>
        <dbReference type="ARBA" id="ARBA00023163"/>
    </source>
</evidence>
<proteinExistence type="predicted"/>
<dbReference type="InterPro" id="IPR009057">
    <property type="entry name" value="Homeodomain-like_sf"/>
</dbReference>
<dbReference type="OrthoDB" id="5740883at2"/>
<dbReference type="PANTHER" id="PTHR43280">
    <property type="entry name" value="ARAC-FAMILY TRANSCRIPTIONAL REGULATOR"/>
    <property type="match status" value="1"/>
</dbReference>
<dbReference type="GO" id="GO:0003700">
    <property type="term" value="F:DNA-binding transcription factor activity"/>
    <property type="evidence" value="ECO:0007669"/>
    <property type="project" value="InterPro"/>
</dbReference>
<keyword evidence="1" id="KW-0805">Transcription regulation</keyword>
<dbReference type="RefSeq" id="WP_052041342.1">
    <property type="nucleotide sequence ID" value="NZ_ARXV01000002.1"/>
</dbReference>
<dbReference type="EMBL" id="ARXV01000002">
    <property type="protein sequence ID" value="KGD65947.1"/>
    <property type="molecule type" value="Genomic_DNA"/>
</dbReference>
<dbReference type="Pfam" id="PF12833">
    <property type="entry name" value="HTH_18"/>
    <property type="match status" value="1"/>
</dbReference>
<gene>
    <name evidence="5" type="ORF">Y5S_00419</name>
</gene>
<dbReference type="Gene3D" id="3.40.50.880">
    <property type="match status" value="1"/>
</dbReference>
<evidence type="ECO:0000259" key="4">
    <source>
        <dbReference type="PROSITE" id="PS01124"/>
    </source>
</evidence>
<dbReference type="InterPro" id="IPR029062">
    <property type="entry name" value="Class_I_gatase-like"/>
</dbReference>
<keyword evidence="3" id="KW-0804">Transcription</keyword>
<dbReference type="SUPFAM" id="SSF46689">
    <property type="entry name" value="Homeodomain-like"/>
    <property type="match status" value="2"/>
</dbReference>
<dbReference type="SUPFAM" id="SSF52317">
    <property type="entry name" value="Class I glutamine amidotransferase-like"/>
    <property type="match status" value="1"/>
</dbReference>
<evidence type="ECO:0000313" key="6">
    <source>
        <dbReference type="Proteomes" id="UP000029444"/>
    </source>
</evidence>
<dbReference type="InterPro" id="IPR020449">
    <property type="entry name" value="Tscrpt_reg_AraC-type_HTH"/>
</dbReference>
<dbReference type="PROSITE" id="PS00041">
    <property type="entry name" value="HTH_ARAC_FAMILY_1"/>
    <property type="match status" value="1"/>
</dbReference>
<dbReference type="InterPro" id="IPR018060">
    <property type="entry name" value="HTH_AraC"/>
</dbReference>